<organism evidence="1">
    <name type="scientific">uncultured Fidelibacterota bacterium HF0010_18O13</name>
    <dbReference type="NCBI Taxonomy" id="710789"/>
    <lineage>
        <taxon>Bacteria</taxon>
        <taxon>Pseudomonadati</taxon>
        <taxon>Fidelibacterota</taxon>
        <taxon>environmental samples</taxon>
    </lineage>
</organism>
<reference evidence="1" key="1">
    <citation type="journal article" date="2011" name="Environ. Microbiol.">
        <title>Time-series analyses of Monterey Bay coastal microbial picoplankton using a 'genome proxy' microarray.</title>
        <authorList>
            <person name="Rich V.I."/>
            <person name="Pham V.D."/>
            <person name="Eppley J."/>
            <person name="Shi Y."/>
            <person name="DeLong E.F."/>
        </authorList>
    </citation>
    <scope>NUCLEOTIDE SEQUENCE</scope>
</reference>
<accession>E0XRA0</accession>
<protein>
    <submittedName>
        <fullName evidence="1">Uncharacterized protein</fullName>
    </submittedName>
</protein>
<dbReference type="EMBL" id="GU474850">
    <property type="protein sequence ID" value="ADI16941.1"/>
    <property type="molecule type" value="Genomic_DNA"/>
</dbReference>
<dbReference type="AlphaFoldDB" id="E0XRA0"/>
<name>E0XRA0_9BACT</name>
<sequence>MPHSEISGLAVVCTYPKLIAAYHVLHRLHVPRHPPCALSSFYKFI</sequence>
<evidence type="ECO:0000313" key="1">
    <source>
        <dbReference type="EMBL" id="ADI16941.1"/>
    </source>
</evidence>
<proteinExistence type="predicted"/>